<dbReference type="InterPro" id="IPR008988">
    <property type="entry name" value="Transcriptional_repressor_C"/>
</dbReference>
<reference evidence="7" key="1">
    <citation type="submission" date="2023-07" db="EMBL/GenBank/DDBJ databases">
        <title>Sequencing the genomes of 1000 actinobacteria strains.</title>
        <authorList>
            <person name="Klenk H.-P."/>
        </authorList>
    </citation>
    <scope>NUCLEOTIDE SEQUENCE</scope>
    <source>
        <strain evidence="7">DSM 45977</strain>
    </source>
</reference>
<evidence type="ECO:0000256" key="3">
    <source>
        <dbReference type="ARBA" id="ARBA00022840"/>
    </source>
</evidence>
<evidence type="ECO:0000256" key="1">
    <source>
        <dbReference type="ARBA" id="ARBA00022598"/>
    </source>
</evidence>
<keyword evidence="2" id="KW-0547">Nucleotide-binding</keyword>
<dbReference type="EMBL" id="JAVDXW010000001">
    <property type="protein sequence ID" value="MDR7301330.1"/>
    <property type="molecule type" value="Genomic_DNA"/>
</dbReference>
<dbReference type="GO" id="GO:0005737">
    <property type="term" value="C:cytoplasm"/>
    <property type="evidence" value="ECO:0007669"/>
    <property type="project" value="TreeGrafter"/>
</dbReference>
<keyword evidence="8" id="KW-1185">Reference proteome</keyword>
<evidence type="ECO:0000256" key="2">
    <source>
        <dbReference type="ARBA" id="ARBA00022741"/>
    </source>
</evidence>
<organism evidence="7 8">
    <name type="scientific">Haloactinomyces albus</name>
    <dbReference type="NCBI Taxonomy" id="1352928"/>
    <lineage>
        <taxon>Bacteria</taxon>
        <taxon>Bacillati</taxon>
        <taxon>Actinomycetota</taxon>
        <taxon>Actinomycetes</taxon>
        <taxon>Actinopolysporales</taxon>
        <taxon>Actinopolysporaceae</taxon>
        <taxon>Haloactinomyces</taxon>
    </lineage>
</organism>
<keyword evidence="3" id="KW-0067">ATP-binding</keyword>
<dbReference type="EC" id="6.3.4.15" evidence="5"/>
<evidence type="ECO:0000259" key="6">
    <source>
        <dbReference type="PROSITE" id="PS51733"/>
    </source>
</evidence>
<dbReference type="SUPFAM" id="SSF50037">
    <property type="entry name" value="C-terminal domain of transcriptional repressors"/>
    <property type="match status" value="1"/>
</dbReference>
<dbReference type="Proteomes" id="UP001180845">
    <property type="component" value="Unassembled WGS sequence"/>
</dbReference>
<dbReference type="Pfam" id="PF02237">
    <property type="entry name" value="BPL_C"/>
    <property type="match status" value="1"/>
</dbReference>
<dbReference type="InterPro" id="IPR004143">
    <property type="entry name" value="BPL_LPL_catalytic"/>
</dbReference>
<keyword evidence="4" id="KW-0092">Biotin</keyword>
<feature type="domain" description="BPL/LPL catalytic" evidence="6">
    <location>
        <begin position="27"/>
        <end position="204"/>
    </location>
</feature>
<keyword evidence="1 7" id="KW-0436">Ligase</keyword>
<dbReference type="Pfam" id="PF03099">
    <property type="entry name" value="BPL_LplA_LipB"/>
    <property type="match status" value="1"/>
</dbReference>
<gene>
    <name evidence="7" type="ORF">JOF55_001511</name>
</gene>
<dbReference type="CDD" id="cd16442">
    <property type="entry name" value="BPL"/>
    <property type="match status" value="1"/>
</dbReference>
<dbReference type="InterPro" id="IPR003142">
    <property type="entry name" value="BPL_C"/>
</dbReference>
<dbReference type="RefSeq" id="WP_310271610.1">
    <property type="nucleotide sequence ID" value="NZ_JAVDXW010000001.1"/>
</dbReference>
<dbReference type="Gene3D" id="3.30.930.10">
    <property type="entry name" value="Bira Bifunctional Protein, Domain 2"/>
    <property type="match status" value="1"/>
</dbReference>
<evidence type="ECO:0000256" key="5">
    <source>
        <dbReference type="ARBA" id="ARBA00024227"/>
    </source>
</evidence>
<comment type="caution">
    <text evidence="7">The sequence shown here is derived from an EMBL/GenBank/DDBJ whole genome shotgun (WGS) entry which is preliminary data.</text>
</comment>
<accession>A0AAE4CKQ8</accession>
<dbReference type="PANTHER" id="PTHR12835:SF5">
    <property type="entry name" value="BIOTIN--PROTEIN LIGASE"/>
    <property type="match status" value="1"/>
</dbReference>
<dbReference type="PANTHER" id="PTHR12835">
    <property type="entry name" value="BIOTIN PROTEIN LIGASE"/>
    <property type="match status" value="1"/>
</dbReference>
<evidence type="ECO:0000313" key="7">
    <source>
        <dbReference type="EMBL" id="MDR7301330.1"/>
    </source>
</evidence>
<evidence type="ECO:0000256" key="4">
    <source>
        <dbReference type="ARBA" id="ARBA00023267"/>
    </source>
</evidence>
<dbReference type="PROSITE" id="PS51733">
    <property type="entry name" value="BPL_LPL_CATALYTIC"/>
    <property type="match status" value="1"/>
</dbReference>
<dbReference type="InterPro" id="IPR004408">
    <property type="entry name" value="Biotin_CoA_COase_ligase"/>
</dbReference>
<name>A0AAE4CKQ8_9ACTN</name>
<dbReference type="GO" id="GO:0004077">
    <property type="term" value="F:biotin--[biotin carboxyl-carrier protein] ligase activity"/>
    <property type="evidence" value="ECO:0007669"/>
    <property type="project" value="UniProtKB-EC"/>
</dbReference>
<dbReference type="NCBIfam" id="TIGR00121">
    <property type="entry name" value="birA_ligase"/>
    <property type="match status" value="1"/>
</dbReference>
<dbReference type="AlphaFoldDB" id="A0AAE4CKQ8"/>
<dbReference type="GO" id="GO:0005524">
    <property type="term" value="F:ATP binding"/>
    <property type="evidence" value="ECO:0007669"/>
    <property type="project" value="UniProtKB-KW"/>
</dbReference>
<evidence type="ECO:0000313" key="8">
    <source>
        <dbReference type="Proteomes" id="UP001180845"/>
    </source>
</evidence>
<sequence length="278" mass="28973">MRTTPTPLNADKLRDRLVGNGPYSALDVVPVTGSTNTDLVAEAAGGAADRTVLIAEEQQAGRGRMQRSWVSPPCYGLHMSILLRPVVVAQSALSWLPLVAGVALAETVRETTEVAVGLKWPNDLLLGESRHKAAGILAEGVSTLDGMAIVLGIGVNVHHEAGDLPTGAGGLPATSLAAEGAQVDREEFAARILESFADLERSWREYGGIPGADGLLERYQRLCATLGQQVRVEFGGGEPLSGTATGIDASGRLNVRTATGRSTPVSAGDVVHVRPASE</sequence>
<protein>
    <recommendedName>
        <fullName evidence="5">biotin--[biotin carboxyl-carrier protein] ligase</fullName>
        <ecNumber evidence="5">6.3.4.15</ecNumber>
    </recommendedName>
</protein>
<proteinExistence type="predicted"/>
<dbReference type="SUPFAM" id="SSF55681">
    <property type="entry name" value="Class II aaRS and biotin synthetases"/>
    <property type="match status" value="1"/>
</dbReference>
<dbReference type="Gene3D" id="2.30.30.100">
    <property type="match status" value="1"/>
</dbReference>
<dbReference type="InterPro" id="IPR045864">
    <property type="entry name" value="aa-tRNA-synth_II/BPL/LPL"/>
</dbReference>